<evidence type="ECO:0000256" key="1">
    <source>
        <dbReference type="ARBA" id="ARBA00023224"/>
    </source>
</evidence>
<dbReference type="EMBL" id="BRLB01000001">
    <property type="protein sequence ID" value="GKX27813.1"/>
    <property type="molecule type" value="Genomic_DNA"/>
</dbReference>
<feature type="transmembrane region" description="Helical" evidence="4">
    <location>
        <begin position="209"/>
        <end position="233"/>
    </location>
</feature>
<dbReference type="Pfam" id="PF12729">
    <property type="entry name" value="4HB_MCP_1"/>
    <property type="match status" value="1"/>
</dbReference>
<feature type="domain" description="HAMP" evidence="6">
    <location>
        <begin position="231"/>
        <end position="285"/>
    </location>
</feature>
<evidence type="ECO:0000256" key="3">
    <source>
        <dbReference type="PROSITE-ProRule" id="PRU00284"/>
    </source>
</evidence>
<evidence type="ECO:0000313" key="8">
    <source>
        <dbReference type="Proteomes" id="UP001144256"/>
    </source>
</evidence>
<reference evidence="7" key="1">
    <citation type="submission" date="2022-06" db="EMBL/GenBank/DDBJ databases">
        <title>Vallitalea longa sp. nov., an anaerobic bacterium isolated from marine sediment.</title>
        <authorList>
            <person name="Hirano S."/>
            <person name="Terahara T."/>
            <person name="Mori K."/>
            <person name="Hamada M."/>
            <person name="Matsumoto R."/>
            <person name="Kobayashi T."/>
        </authorList>
    </citation>
    <scope>NUCLEOTIDE SEQUENCE</scope>
    <source>
        <strain evidence="7">SH18-1</strain>
    </source>
</reference>
<comment type="similarity">
    <text evidence="2">Belongs to the methyl-accepting chemotaxis (MCP) protein family.</text>
</comment>
<dbReference type="PROSITE" id="PS50885">
    <property type="entry name" value="HAMP"/>
    <property type="match status" value="1"/>
</dbReference>
<comment type="caution">
    <text evidence="7">The sequence shown here is derived from an EMBL/GenBank/DDBJ whole genome shotgun (WGS) entry which is preliminary data.</text>
</comment>
<organism evidence="7 8">
    <name type="scientific">Vallitalea longa</name>
    <dbReference type="NCBI Taxonomy" id="2936439"/>
    <lineage>
        <taxon>Bacteria</taxon>
        <taxon>Bacillati</taxon>
        <taxon>Bacillota</taxon>
        <taxon>Clostridia</taxon>
        <taxon>Lachnospirales</taxon>
        <taxon>Vallitaleaceae</taxon>
        <taxon>Vallitalea</taxon>
    </lineage>
</organism>
<proteinExistence type="inferred from homology"/>
<dbReference type="GO" id="GO:0006935">
    <property type="term" value="P:chemotaxis"/>
    <property type="evidence" value="ECO:0007669"/>
    <property type="project" value="UniProtKB-ARBA"/>
</dbReference>
<dbReference type="GO" id="GO:0016020">
    <property type="term" value="C:membrane"/>
    <property type="evidence" value="ECO:0007669"/>
    <property type="project" value="InterPro"/>
</dbReference>
<dbReference type="CDD" id="cd06225">
    <property type="entry name" value="HAMP"/>
    <property type="match status" value="1"/>
</dbReference>
<dbReference type="InterPro" id="IPR004089">
    <property type="entry name" value="MCPsignal_dom"/>
</dbReference>
<dbReference type="CDD" id="cd11386">
    <property type="entry name" value="MCP_signal"/>
    <property type="match status" value="1"/>
</dbReference>
<dbReference type="SMART" id="SM00304">
    <property type="entry name" value="HAMP"/>
    <property type="match status" value="1"/>
</dbReference>
<evidence type="ECO:0000313" key="7">
    <source>
        <dbReference type="EMBL" id="GKX27813.1"/>
    </source>
</evidence>
<dbReference type="RefSeq" id="WP_281811499.1">
    <property type="nucleotide sequence ID" value="NZ_BRLB01000001.1"/>
</dbReference>
<dbReference type="GO" id="GO:0007165">
    <property type="term" value="P:signal transduction"/>
    <property type="evidence" value="ECO:0007669"/>
    <property type="project" value="UniProtKB-KW"/>
</dbReference>
<dbReference type="PANTHER" id="PTHR32089:SF112">
    <property type="entry name" value="LYSOZYME-LIKE PROTEIN-RELATED"/>
    <property type="match status" value="1"/>
</dbReference>
<dbReference type="PROSITE" id="PS50111">
    <property type="entry name" value="CHEMOTAXIS_TRANSDUC_2"/>
    <property type="match status" value="1"/>
</dbReference>
<protein>
    <recommendedName>
        <fullName evidence="9">Methyl-accepting chemotaxis protein</fullName>
    </recommendedName>
</protein>
<dbReference type="Gene3D" id="1.10.287.950">
    <property type="entry name" value="Methyl-accepting chemotaxis protein"/>
    <property type="match status" value="1"/>
</dbReference>
<evidence type="ECO:0000256" key="4">
    <source>
        <dbReference type="SAM" id="Phobius"/>
    </source>
</evidence>
<gene>
    <name evidence="7" type="ORF">SH1V18_02930</name>
</gene>
<keyword evidence="4" id="KW-0812">Transmembrane</keyword>
<feature type="domain" description="Methyl-accepting transducer" evidence="5">
    <location>
        <begin position="304"/>
        <end position="540"/>
    </location>
</feature>
<evidence type="ECO:0000259" key="5">
    <source>
        <dbReference type="PROSITE" id="PS50111"/>
    </source>
</evidence>
<dbReference type="AlphaFoldDB" id="A0A9W6DDY4"/>
<dbReference type="PANTHER" id="PTHR32089">
    <property type="entry name" value="METHYL-ACCEPTING CHEMOTAXIS PROTEIN MCPB"/>
    <property type="match status" value="1"/>
</dbReference>
<evidence type="ECO:0000259" key="6">
    <source>
        <dbReference type="PROSITE" id="PS50885"/>
    </source>
</evidence>
<dbReference type="Pfam" id="PF00015">
    <property type="entry name" value="MCPsignal"/>
    <property type="match status" value="1"/>
</dbReference>
<dbReference type="InterPro" id="IPR024478">
    <property type="entry name" value="HlyB_4HB_MCP"/>
</dbReference>
<dbReference type="FunFam" id="1.10.287.950:FF:000001">
    <property type="entry name" value="Methyl-accepting chemotaxis sensory transducer"/>
    <property type="match status" value="1"/>
</dbReference>
<dbReference type="SUPFAM" id="SSF58104">
    <property type="entry name" value="Methyl-accepting chemotaxis protein (MCP) signaling domain"/>
    <property type="match status" value="1"/>
</dbReference>
<dbReference type="InterPro" id="IPR003660">
    <property type="entry name" value="HAMP_dom"/>
</dbReference>
<keyword evidence="8" id="KW-1185">Reference proteome</keyword>
<feature type="transmembrane region" description="Helical" evidence="4">
    <location>
        <begin position="12"/>
        <end position="33"/>
    </location>
</feature>
<dbReference type="Gene3D" id="6.10.340.10">
    <property type="match status" value="1"/>
</dbReference>
<sequence>MKWFKNLKITSKILIGFILVSLITGVVGFVGYYSMNRIMDDQNEIANVRLPSVEALLIISEAQTAVIVGERGLINSDIYDAQFRKDQYTYIEDAFARADAAWVVYAELPQTEEEAVLWDKFITQWKDWEKKENEIVKLQKERDELATSNLPESIDKIKSIDKQVLESSNINRELFLQSEQTLDDIINVNMAIADEANDKGKDTYASASLVVIVVIVLGIFLSIFFGLIIANTIKKPIKKSINMLKDISEGEGDLTKRLNITTKDELGKLANYFNIFIDNIHEIVSQVKTNADNLAESSNQISLGMEHSNEGMEEISTGVANVSDSSQNNASIVEEATASIQELASNSDIVSQQVDNAFNDSNSALEYVNQGANNIKEVVNANSRVKESTDQVYDAIVNLKASSDEIGEIVTIIANISEQTNLLALNAAIEAARAGEHGKGFAVVADEVRNLAEESKESALNISKLITEIQSKADNANAAISEGQELVEISVKKSNIIDDHFRNILNSIKGINDKIEMISNSANQQSQVAEEMTKAMDQMSSSIQENASSVQQINSVMEEQASAFEEIGASIEEQRNVAYTLKERTDKFKV</sequence>
<dbReference type="SMART" id="SM00283">
    <property type="entry name" value="MA"/>
    <property type="match status" value="1"/>
</dbReference>
<name>A0A9W6DDY4_9FIRM</name>
<keyword evidence="4" id="KW-0472">Membrane</keyword>
<evidence type="ECO:0008006" key="9">
    <source>
        <dbReference type="Google" id="ProtNLM"/>
    </source>
</evidence>
<dbReference type="Proteomes" id="UP001144256">
    <property type="component" value="Unassembled WGS sequence"/>
</dbReference>
<keyword evidence="4" id="KW-1133">Transmembrane helix</keyword>
<evidence type="ECO:0000256" key="2">
    <source>
        <dbReference type="ARBA" id="ARBA00029447"/>
    </source>
</evidence>
<accession>A0A9W6DDY4</accession>
<keyword evidence="1 3" id="KW-0807">Transducer</keyword>
<dbReference type="Pfam" id="PF00672">
    <property type="entry name" value="HAMP"/>
    <property type="match status" value="1"/>
</dbReference>